<evidence type="ECO:0000256" key="1">
    <source>
        <dbReference type="SAM" id="Phobius"/>
    </source>
</evidence>
<sequence>MICSQKERRSGKKLALNLVMNIILGTTRLGDCFNQGNRFHLPFSRSNGPPCELRFVVGVCVPDLRRRVNHPGLVLGLNRVVFGAVFKRVLWLSSLMVVALFQLLILQACLRRVESPIKGQWQVLVGFGGQATVTVVYG</sequence>
<dbReference type="Proteomes" id="UP000712600">
    <property type="component" value="Unassembled WGS sequence"/>
</dbReference>
<keyword evidence="1" id="KW-0472">Membrane</keyword>
<evidence type="ECO:0000313" key="2">
    <source>
        <dbReference type="EMBL" id="KAF3601957.1"/>
    </source>
</evidence>
<proteinExistence type="predicted"/>
<reference evidence="2" key="1">
    <citation type="submission" date="2019-12" db="EMBL/GenBank/DDBJ databases">
        <title>Genome sequencing and annotation of Brassica cretica.</title>
        <authorList>
            <person name="Studholme D.J."/>
            <person name="Sarris P."/>
        </authorList>
    </citation>
    <scope>NUCLEOTIDE SEQUENCE</scope>
    <source>
        <strain evidence="2">PFS-109/04</strain>
        <tissue evidence="2">Leaf</tissue>
    </source>
</reference>
<name>A0A8S9SMC0_BRACR</name>
<keyword evidence="1" id="KW-0812">Transmembrane</keyword>
<dbReference type="EMBL" id="QGKX02000004">
    <property type="protein sequence ID" value="KAF3601957.1"/>
    <property type="molecule type" value="Genomic_DNA"/>
</dbReference>
<keyword evidence="1" id="KW-1133">Transmembrane helix</keyword>
<gene>
    <name evidence="2" type="ORF">F2Q69_00037834</name>
</gene>
<organism evidence="2 3">
    <name type="scientific">Brassica cretica</name>
    <name type="common">Mustard</name>
    <dbReference type="NCBI Taxonomy" id="69181"/>
    <lineage>
        <taxon>Eukaryota</taxon>
        <taxon>Viridiplantae</taxon>
        <taxon>Streptophyta</taxon>
        <taxon>Embryophyta</taxon>
        <taxon>Tracheophyta</taxon>
        <taxon>Spermatophyta</taxon>
        <taxon>Magnoliopsida</taxon>
        <taxon>eudicotyledons</taxon>
        <taxon>Gunneridae</taxon>
        <taxon>Pentapetalae</taxon>
        <taxon>rosids</taxon>
        <taxon>malvids</taxon>
        <taxon>Brassicales</taxon>
        <taxon>Brassicaceae</taxon>
        <taxon>Brassiceae</taxon>
        <taxon>Brassica</taxon>
    </lineage>
</organism>
<dbReference type="AlphaFoldDB" id="A0A8S9SMC0"/>
<comment type="caution">
    <text evidence="2">The sequence shown here is derived from an EMBL/GenBank/DDBJ whole genome shotgun (WGS) entry which is preliminary data.</text>
</comment>
<feature type="transmembrane region" description="Helical" evidence="1">
    <location>
        <begin position="89"/>
        <end position="110"/>
    </location>
</feature>
<accession>A0A8S9SMC0</accession>
<evidence type="ECO:0000313" key="3">
    <source>
        <dbReference type="Proteomes" id="UP000712600"/>
    </source>
</evidence>
<protein>
    <submittedName>
        <fullName evidence="2">Uncharacterized protein</fullName>
    </submittedName>
</protein>